<dbReference type="EMBL" id="CP073249">
    <property type="protein sequence ID" value="QUF06312.1"/>
    <property type="molecule type" value="Genomic_DNA"/>
</dbReference>
<feature type="signal peptide" evidence="1">
    <location>
        <begin position="1"/>
        <end position="22"/>
    </location>
</feature>
<evidence type="ECO:0000256" key="1">
    <source>
        <dbReference type="SAM" id="SignalP"/>
    </source>
</evidence>
<proteinExistence type="predicted"/>
<dbReference type="AlphaFoldDB" id="A0AA45LAP8"/>
<evidence type="ECO:0000313" key="2">
    <source>
        <dbReference type="EMBL" id="QUF06312.1"/>
    </source>
</evidence>
<keyword evidence="1" id="KW-0732">Signal</keyword>
<feature type="chain" id="PRO_5041401386" evidence="1">
    <location>
        <begin position="23"/>
        <end position="170"/>
    </location>
</feature>
<sequence>MKLVSALAALAPATTIAPPAAAAESITTKIVAEVSPATAVPAGPAHRITGVVLRQTDDGWTPVTGRGEVSARRCANWDGASCGRGGGGTTIGTPATGAVEGFLQFSTSFLPSGPTVRVERSETAVTQKFHRGSYKRHGNVGQPVSGRWRAVHDGTPDFFAASTSAAVHLP</sequence>
<evidence type="ECO:0000313" key="3">
    <source>
        <dbReference type="Proteomes" id="UP000677152"/>
    </source>
</evidence>
<reference evidence="2" key="1">
    <citation type="submission" date="2021-04" db="EMBL/GenBank/DDBJ databases">
        <title>Genomic sequence of Actinosynnema pretiosum subsp. pretiosum ATCC 31280 (C-14919).</title>
        <authorList>
            <person name="Bai L."/>
            <person name="Wang X."/>
            <person name="Xiao Y."/>
        </authorList>
    </citation>
    <scope>NUCLEOTIDE SEQUENCE</scope>
    <source>
        <strain evidence="2">ATCC 31280</strain>
    </source>
</reference>
<protein>
    <submittedName>
        <fullName evidence="2">Uncharacterized protein</fullName>
    </submittedName>
</protein>
<gene>
    <name evidence="2" type="ORF">KCV87_09775</name>
</gene>
<organism evidence="2 3">
    <name type="scientific">Actinosynnema pretiosum subsp. pretiosum</name>
    <dbReference type="NCBI Taxonomy" id="103721"/>
    <lineage>
        <taxon>Bacteria</taxon>
        <taxon>Bacillati</taxon>
        <taxon>Actinomycetota</taxon>
        <taxon>Actinomycetes</taxon>
        <taxon>Pseudonocardiales</taxon>
        <taxon>Pseudonocardiaceae</taxon>
        <taxon>Actinosynnema</taxon>
    </lineage>
</organism>
<dbReference type="Proteomes" id="UP000677152">
    <property type="component" value="Chromosome"/>
</dbReference>
<accession>A0AA45LAP8</accession>
<name>A0AA45LAP8_9PSEU</name>